<proteinExistence type="predicted"/>
<dbReference type="Proteomes" id="UP000236752">
    <property type="component" value="Unassembled WGS sequence"/>
</dbReference>
<dbReference type="OrthoDB" id="7864548at2"/>
<dbReference type="AlphaFoldDB" id="A0A1H5Z9K2"/>
<evidence type="ECO:0000313" key="2">
    <source>
        <dbReference type="Proteomes" id="UP000236752"/>
    </source>
</evidence>
<dbReference type="EMBL" id="FNUZ01000003">
    <property type="protein sequence ID" value="SEG33048.1"/>
    <property type="molecule type" value="Genomic_DNA"/>
</dbReference>
<keyword evidence="2" id="KW-1185">Reference proteome</keyword>
<reference evidence="1 2" key="1">
    <citation type="submission" date="2016-10" db="EMBL/GenBank/DDBJ databases">
        <authorList>
            <person name="de Groot N.N."/>
        </authorList>
    </citation>
    <scope>NUCLEOTIDE SEQUENCE [LARGE SCALE GENOMIC DNA]</scope>
    <source>
        <strain evidence="1 2">DSM 26915</strain>
    </source>
</reference>
<gene>
    <name evidence="1" type="ORF">SAMN04488045_2497</name>
</gene>
<evidence type="ECO:0008006" key="3">
    <source>
        <dbReference type="Google" id="ProtNLM"/>
    </source>
</evidence>
<name>A0A1H5Z9K2_9RHOB</name>
<evidence type="ECO:0000313" key="1">
    <source>
        <dbReference type="EMBL" id="SEG33048.1"/>
    </source>
</evidence>
<organism evidence="1 2">
    <name type="scientific">Thalassococcus halodurans</name>
    <dbReference type="NCBI Taxonomy" id="373675"/>
    <lineage>
        <taxon>Bacteria</taxon>
        <taxon>Pseudomonadati</taxon>
        <taxon>Pseudomonadota</taxon>
        <taxon>Alphaproteobacteria</taxon>
        <taxon>Rhodobacterales</taxon>
        <taxon>Roseobacteraceae</taxon>
        <taxon>Thalassococcus</taxon>
    </lineage>
</organism>
<protein>
    <recommendedName>
        <fullName evidence="3">Flagellar protein FliL</fullName>
    </recommendedName>
</protein>
<accession>A0A1H5Z9K2</accession>
<sequence length="163" mass="17516">MKLILPIILALLGTGAGVGAAIVMGADKQSHDTEIACLPAAEKIVAETPPGSEEALLSDGEFVKLANQFLVPVLVQDEVDAMVVMSLSLEVEPGTTSEVFHLEPKIRDKFLQILFDHANKGHFGSGYTSNRSLEILRNALRAAAQDITRGKTRDVLIVEIAKQ</sequence>